<reference evidence="2" key="2">
    <citation type="journal article" date="2023" name="Commun. Biol.">
        <title>Intrasexual cuticular hydrocarbon dimorphism in a wasp sheds light on hydrocarbon biosynthesis genes in Hymenoptera.</title>
        <authorList>
            <person name="Moris V.C."/>
            <person name="Podsiadlowski L."/>
            <person name="Martin S."/>
            <person name="Oeyen J.P."/>
            <person name="Donath A."/>
            <person name="Petersen M."/>
            <person name="Wilbrandt J."/>
            <person name="Misof B."/>
            <person name="Liedtke D."/>
            <person name="Thamm M."/>
            <person name="Scheiner R."/>
            <person name="Schmitt T."/>
            <person name="Niehuis O."/>
        </authorList>
    </citation>
    <scope>NUCLEOTIDE SEQUENCE</scope>
    <source>
        <strain evidence="2">GBR_01_08_01A</strain>
    </source>
</reference>
<dbReference type="Proteomes" id="UP001258017">
    <property type="component" value="Unassembled WGS sequence"/>
</dbReference>
<name>A0AAD9VM03_9HYME</name>
<keyword evidence="3" id="KW-1185">Reference proteome</keyword>
<reference evidence="2" key="1">
    <citation type="submission" date="2021-08" db="EMBL/GenBank/DDBJ databases">
        <authorList>
            <person name="Misof B."/>
            <person name="Oliver O."/>
            <person name="Podsiadlowski L."/>
            <person name="Donath A."/>
            <person name="Peters R."/>
            <person name="Mayer C."/>
            <person name="Rust J."/>
            <person name="Gunkel S."/>
            <person name="Lesny P."/>
            <person name="Martin S."/>
            <person name="Oeyen J.P."/>
            <person name="Petersen M."/>
            <person name="Panagiotis P."/>
            <person name="Wilbrandt J."/>
            <person name="Tanja T."/>
        </authorList>
    </citation>
    <scope>NUCLEOTIDE SEQUENCE</scope>
    <source>
        <strain evidence="2">GBR_01_08_01A</strain>
        <tissue evidence="2">Thorax + abdomen</tissue>
    </source>
</reference>
<accession>A0AAD9VM03</accession>
<protein>
    <submittedName>
        <fullName evidence="2">Uncharacterized protein</fullName>
    </submittedName>
</protein>
<organism evidence="2 3">
    <name type="scientific">Odynerus spinipes</name>
    <dbReference type="NCBI Taxonomy" id="1348599"/>
    <lineage>
        <taxon>Eukaryota</taxon>
        <taxon>Metazoa</taxon>
        <taxon>Ecdysozoa</taxon>
        <taxon>Arthropoda</taxon>
        <taxon>Hexapoda</taxon>
        <taxon>Insecta</taxon>
        <taxon>Pterygota</taxon>
        <taxon>Neoptera</taxon>
        <taxon>Endopterygota</taxon>
        <taxon>Hymenoptera</taxon>
        <taxon>Apocrita</taxon>
        <taxon>Aculeata</taxon>
        <taxon>Vespoidea</taxon>
        <taxon>Vespidae</taxon>
        <taxon>Eumeninae</taxon>
        <taxon>Odynerus</taxon>
    </lineage>
</organism>
<feature type="region of interest" description="Disordered" evidence="1">
    <location>
        <begin position="1"/>
        <end position="23"/>
    </location>
</feature>
<gene>
    <name evidence="2" type="ORF">KPH14_000734</name>
</gene>
<sequence length="38" mass="4244">SSSQNNTTMLVDEEETHHSLTESNQSANILNNIIMNLL</sequence>
<evidence type="ECO:0000256" key="1">
    <source>
        <dbReference type="SAM" id="MobiDB-lite"/>
    </source>
</evidence>
<evidence type="ECO:0000313" key="2">
    <source>
        <dbReference type="EMBL" id="KAK2578705.1"/>
    </source>
</evidence>
<comment type="caution">
    <text evidence="2">The sequence shown here is derived from an EMBL/GenBank/DDBJ whole genome shotgun (WGS) entry which is preliminary data.</text>
</comment>
<proteinExistence type="predicted"/>
<dbReference type="AlphaFoldDB" id="A0AAD9VM03"/>
<dbReference type="EMBL" id="JAIFRP010000193">
    <property type="protein sequence ID" value="KAK2578705.1"/>
    <property type="molecule type" value="Genomic_DNA"/>
</dbReference>
<feature type="non-terminal residue" evidence="2">
    <location>
        <position position="1"/>
    </location>
</feature>
<evidence type="ECO:0000313" key="3">
    <source>
        <dbReference type="Proteomes" id="UP001258017"/>
    </source>
</evidence>